<feature type="compositionally biased region" description="Low complexity" evidence="4">
    <location>
        <begin position="674"/>
        <end position="690"/>
    </location>
</feature>
<proteinExistence type="inferred from homology"/>
<dbReference type="CDD" id="cd03801">
    <property type="entry name" value="GT4_PimA-like"/>
    <property type="match status" value="1"/>
</dbReference>
<evidence type="ECO:0000259" key="5">
    <source>
        <dbReference type="Pfam" id="PF00534"/>
    </source>
</evidence>
<gene>
    <name evidence="6" type="ORF">H4696_002694</name>
</gene>
<comment type="caution">
    <text evidence="6">The sequence shown here is derived from an EMBL/GenBank/DDBJ whole genome shotgun (WGS) entry which is preliminary data.</text>
</comment>
<feature type="domain" description="Glycosyl transferase family 1" evidence="5">
    <location>
        <begin position="475"/>
        <end position="636"/>
    </location>
</feature>
<dbReference type="GO" id="GO:0102710">
    <property type="term" value="F:D-inositol-3-phosphate glycosyltransferase activity"/>
    <property type="evidence" value="ECO:0007669"/>
    <property type="project" value="UniProtKB-EC"/>
</dbReference>
<comment type="similarity">
    <text evidence="1">Belongs to the glycosyltransferase group 1 family. Glycosyltransferase 4 subfamily.</text>
</comment>
<dbReference type="PANTHER" id="PTHR12526">
    <property type="entry name" value="GLYCOSYLTRANSFERASE"/>
    <property type="match status" value="1"/>
</dbReference>
<dbReference type="Pfam" id="PF00534">
    <property type="entry name" value="Glycos_transf_1"/>
    <property type="match status" value="1"/>
</dbReference>
<dbReference type="SUPFAM" id="SSF53756">
    <property type="entry name" value="UDP-Glycosyltransferase/glycogen phosphorylase"/>
    <property type="match status" value="1"/>
</dbReference>
<keyword evidence="2 6" id="KW-0328">Glycosyltransferase</keyword>
<protein>
    <submittedName>
        <fullName evidence="6">D-inositol-3-phosphate glycosyltransferase</fullName>
        <ecNumber evidence="6">2.4.1.250</ecNumber>
    </submittedName>
</protein>
<keyword evidence="3 6" id="KW-0808">Transferase</keyword>
<dbReference type="PANTHER" id="PTHR12526:SF640">
    <property type="entry name" value="COLANIC ACID BIOSYNTHESIS GLYCOSYLTRANSFERASE WCAL-RELATED"/>
    <property type="match status" value="1"/>
</dbReference>
<evidence type="ECO:0000313" key="6">
    <source>
        <dbReference type="EMBL" id="MBE1495594.1"/>
    </source>
</evidence>
<organism evidence="6 7">
    <name type="scientific">Amycolatopsis lexingtonensis</name>
    <dbReference type="NCBI Taxonomy" id="218822"/>
    <lineage>
        <taxon>Bacteria</taxon>
        <taxon>Bacillati</taxon>
        <taxon>Actinomycetota</taxon>
        <taxon>Actinomycetes</taxon>
        <taxon>Pseudonocardiales</taxon>
        <taxon>Pseudonocardiaceae</taxon>
        <taxon>Amycolatopsis</taxon>
    </lineage>
</organism>
<dbReference type="InterPro" id="IPR001296">
    <property type="entry name" value="Glyco_trans_1"/>
</dbReference>
<keyword evidence="7" id="KW-1185">Reference proteome</keyword>
<reference evidence="6 7" key="1">
    <citation type="submission" date="2020-10" db="EMBL/GenBank/DDBJ databases">
        <title>Sequencing the genomes of 1000 actinobacteria strains.</title>
        <authorList>
            <person name="Klenk H.-P."/>
        </authorList>
    </citation>
    <scope>NUCLEOTIDE SEQUENCE [LARGE SCALE GENOMIC DNA]</scope>
    <source>
        <strain evidence="6 7">DSM 44653</strain>
    </source>
</reference>
<accession>A0ABR9HXC9</accession>
<name>A0ABR9HXC9_9PSEU</name>
<evidence type="ECO:0000256" key="1">
    <source>
        <dbReference type="ARBA" id="ARBA00009481"/>
    </source>
</evidence>
<dbReference type="EMBL" id="JADBEG010000001">
    <property type="protein sequence ID" value="MBE1495594.1"/>
    <property type="molecule type" value="Genomic_DNA"/>
</dbReference>
<dbReference type="RefSeq" id="WP_086860994.1">
    <property type="nucleotide sequence ID" value="NZ_JADBEG010000001.1"/>
</dbReference>
<dbReference type="Gene3D" id="3.40.50.2000">
    <property type="entry name" value="Glycogen Phosphorylase B"/>
    <property type="match status" value="2"/>
</dbReference>
<sequence length="699" mass="72943">MISQDTRTTAATDPLAVLRTLTPGTDPARIDAVRRALHPDFAGPALVEYAGAPAGGVDPDGAVAALRARTRGTATPSAVDVLAAIPDTGDDVLDDLAGSIALDLFAAAVAAHGEAAAAAAIGLAFADAPPRRGALLLDLAERHGLRCLPVKALAGAAPGHRRYRHAMWRYLSQLDEAAEATELLAAAHVRAGDPYERALSAVCLARQSGPGFKSPLWTVPASGRSGLTVAQSMLLGSFDQPGAGASGGLTVLLRHLGTALPRHAGIARVVTLTLAGQDLLRDRNTLAEADDHGHVVLRLPVDSPGAPAQAALSRHRPAIGFLARHLLWLTDCIPDVVHVRYADDGSAAVADAAGAMGARTVFTLTADPHRSLAERYRPGLAADRAAARFDLHRMYAADRLVAAADTLLGLPGRPGGELTAYFPQLREGPEPESLAEGIPLLSPVVTADARQEQLIASLFAPGSVLPRLAPEVRGLPITLSVGRLHPVKQQDVLVEAWLARGLYRHTALVLVGGDPAHPNDDESRILARIRELASAYPDAAGRLAVLAAVSNEDVRSLEHGLARRLPAPTPHLYVCPSRKEEFGIAVLEAMDAGLLVLGPRRGGLGHYIEHGRNGLLADTSTLAAFGDALTAFVRGAAGDPARARAVAAAGRDTVARRFGIHEVAGRFAGVYQRTAGTSARRATTNRGPLSSLPPGPEPR</sequence>
<evidence type="ECO:0000256" key="3">
    <source>
        <dbReference type="ARBA" id="ARBA00022679"/>
    </source>
</evidence>
<dbReference type="Proteomes" id="UP000631670">
    <property type="component" value="Unassembled WGS sequence"/>
</dbReference>
<evidence type="ECO:0000256" key="4">
    <source>
        <dbReference type="SAM" id="MobiDB-lite"/>
    </source>
</evidence>
<dbReference type="EC" id="2.4.1.250" evidence="6"/>
<evidence type="ECO:0000256" key="2">
    <source>
        <dbReference type="ARBA" id="ARBA00022676"/>
    </source>
</evidence>
<evidence type="ECO:0000313" key="7">
    <source>
        <dbReference type="Proteomes" id="UP000631670"/>
    </source>
</evidence>
<feature type="region of interest" description="Disordered" evidence="4">
    <location>
        <begin position="674"/>
        <end position="699"/>
    </location>
</feature>